<name>A0A0M2UZI6_9BACT</name>
<reference evidence="1 2" key="1">
    <citation type="journal article" date="2013" name="BMC Microbiol.">
        <title>Identification of the type II cytochrome c maturation pathway in anammox bacteria by comparative genomics.</title>
        <authorList>
            <person name="Ferousi C."/>
            <person name="Speth D.R."/>
            <person name="Reimann J."/>
            <person name="Op den Camp H.J."/>
            <person name="Allen J.W."/>
            <person name="Keltjens J.T."/>
            <person name="Jetten M.S."/>
        </authorList>
    </citation>
    <scope>NUCLEOTIDE SEQUENCE [LARGE SCALE GENOMIC DNA]</scope>
    <source>
        <strain evidence="1">RU1</strain>
    </source>
</reference>
<dbReference type="Proteomes" id="UP000034954">
    <property type="component" value="Unassembled WGS sequence"/>
</dbReference>
<comment type="caution">
    <text evidence="1">The sequence shown here is derived from an EMBL/GenBank/DDBJ whole genome shotgun (WGS) entry which is preliminary data.</text>
</comment>
<organism evidence="1 2">
    <name type="scientific">Candidatus Brocadia fulgida</name>
    <dbReference type="NCBI Taxonomy" id="380242"/>
    <lineage>
        <taxon>Bacteria</taxon>
        <taxon>Pseudomonadati</taxon>
        <taxon>Planctomycetota</taxon>
        <taxon>Candidatus Brocadiia</taxon>
        <taxon>Candidatus Brocadiales</taxon>
        <taxon>Candidatus Brocadiaceae</taxon>
        <taxon>Candidatus Brocadia</taxon>
    </lineage>
</organism>
<dbReference type="Pfam" id="PF18882">
    <property type="entry name" value="DUF5647"/>
    <property type="match status" value="1"/>
</dbReference>
<proteinExistence type="predicted"/>
<dbReference type="AlphaFoldDB" id="A0A0M2UZI6"/>
<dbReference type="EMBL" id="LAQJ01000109">
    <property type="protein sequence ID" value="KKO20376.1"/>
    <property type="molecule type" value="Genomic_DNA"/>
</dbReference>
<gene>
    <name evidence="1" type="ORF">BROFUL_00897</name>
</gene>
<sequence>MIGKNIFVERNSMLVKEFDRYIIEHPEFADGIPDNALVVMQIEGDEEFNNWARETARGIAEKNTPIVYVTITELKPVRSRIEKLKLELVA</sequence>
<dbReference type="InterPro" id="IPR043707">
    <property type="entry name" value="DUF5647"/>
</dbReference>
<evidence type="ECO:0000313" key="1">
    <source>
        <dbReference type="EMBL" id="KKO20376.1"/>
    </source>
</evidence>
<protein>
    <submittedName>
        <fullName evidence="1">Uncharacterized protein</fullName>
    </submittedName>
</protein>
<evidence type="ECO:0000313" key="2">
    <source>
        <dbReference type="Proteomes" id="UP000034954"/>
    </source>
</evidence>
<keyword evidence="2" id="KW-1185">Reference proteome</keyword>
<accession>A0A0M2UZI6</accession>